<keyword evidence="3 5" id="KW-1133">Transmembrane helix</keyword>
<reference evidence="7 8" key="1">
    <citation type="submission" date="2018-04" db="EMBL/GenBank/DDBJ databases">
        <authorList>
            <person name="Go L.Y."/>
            <person name="Mitchell J.A."/>
        </authorList>
    </citation>
    <scope>NUCLEOTIDE SEQUENCE [LARGE SCALE GENOMIC DNA]</scope>
    <source>
        <strain evidence="7">ULC066bin1</strain>
    </source>
</reference>
<dbReference type="PANTHER" id="PTHR23526">
    <property type="entry name" value="INTEGRAL MEMBRANE TRANSPORT PROTEIN-RELATED"/>
    <property type="match status" value="1"/>
</dbReference>
<protein>
    <submittedName>
        <fullName evidence="7">MFS transporter</fullName>
    </submittedName>
</protein>
<dbReference type="PROSITE" id="PS50850">
    <property type="entry name" value="MFS"/>
    <property type="match status" value="1"/>
</dbReference>
<dbReference type="AlphaFoldDB" id="A0A2W4WD38"/>
<feature type="transmembrane region" description="Helical" evidence="5">
    <location>
        <begin position="434"/>
        <end position="455"/>
    </location>
</feature>
<evidence type="ECO:0000256" key="1">
    <source>
        <dbReference type="ARBA" id="ARBA00004651"/>
    </source>
</evidence>
<keyword evidence="4 5" id="KW-0472">Membrane</keyword>
<comment type="caution">
    <text evidence="7">The sequence shown here is derived from an EMBL/GenBank/DDBJ whole genome shotgun (WGS) entry which is preliminary data.</text>
</comment>
<dbReference type="GO" id="GO:0005886">
    <property type="term" value="C:plasma membrane"/>
    <property type="evidence" value="ECO:0007669"/>
    <property type="project" value="UniProtKB-SubCell"/>
</dbReference>
<reference evidence="7 8" key="2">
    <citation type="submission" date="2018-06" db="EMBL/GenBank/DDBJ databases">
        <title>Metagenomic assembly of (sub)arctic Cyanobacteria and their associated microbiome from non-axenic cultures.</title>
        <authorList>
            <person name="Baurain D."/>
        </authorList>
    </citation>
    <scope>NUCLEOTIDE SEQUENCE [LARGE SCALE GENOMIC DNA]</scope>
    <source>
        <strain evidence="7">ULC066bin1</strain>
    </source>
</reference>
<feature type="transmembrane region" description="Helical" evidence="5">
    <location>
        <begin position="365"/>
        <end position="383"/>
    </location>
</feature>
<feature type="transmembrane region" description="Helical" evidence="5">
    <location>
        <begin position="272"/>
        <end position="293"/>
    </location>
</feature>
<evidence type="ECO:0000256" key="3">
    <source>
        <dbReference type="ARBA" id="ARBA00022989"/>
    </source>
</evidence>
<dbReference type="InterPro" id="IPR052528">
    <property type="entry name" value="Sugar_transport-like"/>
</dbReference>
<feature type="transmembrane region" description="Helical" evidence="5">
    <location>
        <begin position="89"/>
        <end position="108"/>
    </location>
</feature>
<dbReference type="EMBL" id="QBML01000007">
    <property type="protein sequence ID" value="PZO42412.1"/>
    <property type="molecule type" value="Genomic_DNA"/>
</dbReference>
<proteinExistence type="predicted"/>
<dbReference type="InterPro" id="IPR036259">
    <property type="entry name" value="MFS_trans_sf"/>
</dbReference>
<organism evidence="7 8">
    <name type="scientific">Pseudanabaena frigida</name>
    <dbReference type="NCBI Taxonomy" id="945775"/>
    <lineage>
        <taxon>Bacteria</taxon>
        <taxon>Bacillati</taxon>
        <taxon>Cyanobacteriota</taxon>
        <taxon>Cyanophyceae</taxon>
        <taxon>Pseudanabaenales</taxon>
        <taxon>Pseudanabaenaceae</taxon>
        <taxon>Pseudanabaena</taxon>
    </lineage>
</organism>
<feature type="transmembrane region" description="Helical" evidence="5">
    <location>
        <begin position="305"/>
        <end position="326"/>
    </location>
</feature>
<feature type="transmembrane region" description="Helical" evidence="5">
    <location>
        <begin position="120"/>
        <end position="142"/>
    </location>
</feature>
<dbReference type="Pfam" id="PF07690">
    <property type="entry name" value="MFS_1"/>
    <property type="match status" value="1"/>
</dbReference>
<accession>A0A2W4WD38</accession>
<evidence type="ECO:0000313" key="8">
    <source>
        <dbReference type="Proteomes" id="UP000249467"/>
    </source>
</evidence>
<feature type="transmembrane region" description="Helical" evidence="5">
    <location>
        <begin position="163"/>
        <end position="183"/>
    </location>
</feature>
<evidence type="ECO:0000256" key="5">
    <source>
        <dbReference type="SAM" id="Phobius"/>
    </source>
</evidence>
<dbReference type="InterPro" id="IPR011701">
    <property type="entry name" value="MFS"/>
</dbReference>
<evidence type="ECO:0000256" key="4">
    <source>
        <dbReference type="ARBA" id="ARBA00023136"/>
    </source>
</evidence>
<comment type="subcellular location">
    <subcellularLocation>
        <location evidence="1">Cell membrane</location>
        <topology evidence="1">Multi-pass membrane protein</topology>
    </subcellularLocation>
</comment>
<feature type="transmembrane region" description="Helical" evidence="5">
    <location>
        <begin position="338"/>
        <end position="359"/>
    </location>
</feature>
<gene>
    <name evidence="7" type="ORF">DCF19_07430</name>
</gene>
<dbReference type="PANTHER" id="PTHR23526:SF2">
    <property type="entry name" value="MAJOR FACILITATOR SUPERFAMILY (MFS) PROFILE DOMAIN-CONTAINING PROTEIN"/>
    <property type="match status" value="1"/>
</dbReference>
<dbReference type="InterPro" id="IPR020846">
    <property type="entry name" value="MFS_dom"/>
</dbReference>
<feature type="transmembrane region" description="Helical" evidence="5">
    <location>
        <begin position="403"/>
        <end position="428"/>
    </location>
</feature>
<evidence type="ECO:0000259" key="6">
    <source>
        <dbReference type="PROSITE" id="PS50850"/>
    </source>
</evidence>
<evidence type="ECO:0000313" key="7">
    <source>
        <dbReference type="EMBL" id="PZO42412.1"/>
    </source>
</evidence>
<name>A0A2W4WD38_9CYAN</name>
<sequence length="461" mass="50239">MLETYAEETDPELKISVRTSLRASTIDGGLSTIFSNVTGGVLLSSFLLNLGANPFEIGMLASLPMIANLLQPLGALLSNRTSSRHDFGIWTFLPSRLLWLVLLIGIIFRGTSKDTSGYLVYLTLTLVVVSSISAALGSASWMSWLAALVPPKLRGRYYSIRNIVSNLAGLLCLPIASFVISNWREGEIGGYGIVLSISILAGLASLTCQKFMIDINPQKYQELQRVVSPPSVGKQPCTSLELYTENEIDNWQANYQSNLFSNPNALFKDRNLVVFLIYFALWGFAVNLSTPFFNLYMLDNLGVDITWVTLFSSLSNGANMLMMLVWGRLSDRIGNRPLLIFAGMAIAATPLFWLLTGIAQVQAQLWIYLLVFHLLLGGTWAAIDLGSNNIQIGIAPIQHHAIFFAIASAVAGVGSALGATAGGILAQYAHYEGVLGVFFLSAILRLVALIPLLFVHENPLK</sequence>
<keyword evidence="2 5" id="KW-0812">Transmembrane</keyword>
<evidence type="ECO:0000256" key="2">
    <source>
        <dbReference type="ARBA" id="ARBA00022692"/>
    </source>
</evidence>
<dbReference type="Proteomes" id="UP000249467">
    <property type="component" value="Unassembled WGS sequence"/>
</dbReference>
<dbReference type="Gene3D" id="1.20.1250.20">
    <property type="entry name" value="MFS general substrate transporter like domains"/>
    <property type="match status" value="2"/>
</dbReference>
<feature type="transmembrane region" description="Helical" evidence="5">
    <location>
        <begin position="189"/>
        <end position="208"/>
    </location>
</feature>
<dbReference type="SUPFAM" id="SSF103473">
    <property type="entry name" value="MFS general substrate transporter"/>
    <property type="match status" value="1"/>
</dbReference>
<feature type="domain" description="Major facilitator superfamily (MFS) profile" evidence="6">
    <location>
        <begin position="271"/>
        <end position="461"/>
    </location>
</feature>
<dbReference type="GO" id="GO:0022857">
    <property type="term" value="F:transmembrane transporter activity"/>
    <property type="evidence" value="ECO:0007669"/>
    <property type="project" value="InterPro"/>
</dbReference>